<keyword evidence="1" id="KW-1133">Transmembrane helix</keyword>
<proteinExistence type="predicted"/>
<organism evidence="2 3">
    <name type="scientific">Aquicella siphonis</name>
    <dbReference type="NCBI Taxonomy" id="254247"/>
    <lineage>
        <taxon>Bacteria</taxon>
        <taxon>Pseudomonadati</taxon>
        <taxon>Pseudomonadota</taxon>
        <taxon>Gammaproteobacteria</taxon>
        <taxon>Legionellales</taxon>
        <taxon>Coxiellaceae</taxon>
        <taxon>Aquicella</taxon>
    </lineage>
</organism>
<feature type="transmembrane region" description="Helical" evidence="1">
    <location>
        <begin position="348"/>
        <end position="374"/>
    </location>
</feature>
<dbReference type="AlphaFoldDB" id="A0A5E4PKS1"/>
<sequence length="549" mass="61495">MTYIIPPLQALLDGIDEVRGEYLRNRQPPNPDRVKLIDTLEAVRETLKQLAESDEPPAESEIQEAMLGAYIFALEHINATYRLLKPEYSKGYVFDSGSKLYKALLEKLGINGANNLDDKSRLIYLSKFYNLVFKANKQDFREKSTEKNLEYKTVKTQVEDTLRSTFNHVVTEANKLIRAIPTEQSIDTKMQAMPDKYQENAKSDNPDRLLLARLIKAMSEMLPQKRGKDEQHFLSRTQRIKMGLLLYVMQSIWDTYWVRSPEENSVLYDLCKDALNIQKIEDIDQHTRQACLSAFETFLMDSRNIEKLETALGSDGAKIYIDPKVHVMRGDTVKMVEKLCNTQSSRKISYVAIGMAVTGAVIAASPGYGAGYAIGYALSQTNESVNPKLIVSKLTGRAMTLVLGDAGNYLGYFAADMVINASLERAFAKVFEGLSMMVGALTGGVIGLVIYDLSYKTLRDLCSLYMNLHAKLDPTLAKDFDPQFVQCLLNLPPEIFTDEQKSKIQTITQGRLFSHPVAARSDDAAAELHLVSSSDARADSQVLSLSRSV</sequence>
<protein>
    <submittedName>
        <fullName evidence="2">Uncharacterized protein</fullName>
    </submittedName>
</protein>
<evidence type="ECO:0000256" key="1">
    <source>
        <dbReference type="SAM" id="Phobius"/>
    </source>
</evidence>
<keyword evidence="3" id="KW-1185">Reference proteome</keyword>
<evidence type="ECO:0000313" key="2">
    <source>
        <dbReference type="EMBL" id="VVC77021.1"/>
    </source>
</evidence>
<keyword evidence="1" id="KW-0812">Transmembrane</keyword>
<dbReference type="KEGG" id="asip:AQUSIP_23480"/>
<gene>
    <name evidence="2" type="ORF">AQUSIP_23480</name>
</gene>
<feature type="transmembrane region" description="Helical" evidence="1">
    <location>
        <begin position="434"/>
        <end position="451"/>
    </location>
</feature>
<dbReference type="OrthoDB" id="10009219at2"/>
<evidence type="ECO:0000313" key="3">
    <source>
        <dbReference type="Proteomes" id="UP000324194"/>
    </source>
</evidence>
<reference evidence="2 3" key="1">
    <citation type="submission" date="2019-08" db="EMBL/GenBank/DDBJ databases">
        <authorList>
            <person name="Guy L."/>
        </authorList>
    </citation>
    <scope>NUCLEOTIDE SEQUENCE [LARGE SCALE GENOMIC DNA]</scope>
    <source>
        <strain evidence="2 3">SGT-108</strain>
    </source>
</reference>
<dbReference type="Proteomes" id="UP000324194">
    <property type="component" value="Chromosome 2"/>
</dbReference>
<name>A0A5E4PKS1_9COXI</name>
<dbReference type="EMBL" id="LR699120">
    <property type="protein sequence ID" value="VVC77021.1"/>
    <property type="molecule type" value="Genomic_DNA"/>
</dbReference>
<accession>A0A5E4PKS1</accession>
<dbReference type="RefSeq" id="WP_148340424.1">
    <property type="nucleotide sequence ID" value="NZ_LR699120.1"/>
</dbReference>
<keyword evidence="1" id="KW-0472">Membrane</keyword>